<keyword evidence="3 7" id="KW-0812">Transmembrane</keyword>
<feature type="transmembrane region" description="Helical" evidence="8">
    <location>
        <begin position="376"/>
        <end position="393"/>
    </location>
</feature>
<evidence type="ECO:0000313" key="10">
    <source>
        <dbReference type="EMBL" id="MFC3052486.1"/>
    </source>
</evidence>
<feature type="transmembrane region" description="Helical" evidence="8">
    <location>
        <begin position="345"/>
        <end position="364"/>
    </location>
</feature>
<comment type="similarity">
    <text evidence="2 7">Belongs to the major facilitator superfamily. Proton-dependent oligopeptide transporter (POT/PTR) (TC 2.A.17) family.</text>
</comment>
<comment type="caution">
    <text evidence="10">The sequence shown here is derived from an EMBL/GenBank/DDBJ whole genome shotgun (WGS) entry which is preliminary data.</text>
</comment>
<evidence type="ECO:0000256" key="6">
    <source>
        <dbReference type="ARBA" id="ARBA00023136"/>
    </source>
</evidence>
<dbReference type="RefSeq" id="WP_194213852.1">
    <property type="nucleotide sequence ID" value="NZ_CP061205.1"/>
</dbReference>
<gene>
    <name evidence="10" type="ORF">ACFOKA_11290</name>
</gene>
<dbReference type="Gene3D" id="1.20.1250.20">
    <property type="entry name" value="MFS general substrate transporter like domains"/>
    <property type="match status" value="1"/>
</dbReference>
<reference evidence="11" key="1">
    <citation type="journal article" date="2019" name="Int. J. Syst. Evol. Microbiol.">
        <title>The Global Catalogue of Microorganisms (GCM) 10K type strain sequencing project: providing services to taxonomists for standard genome sequencing and annotation.</title>
        <authorList>
            <consortium name="The Broad Institute Genomics Platform"/>
            <consortium name="The Broad Institute Genome Sequencing Center for Infectious Disease"/>
            <person name="Wu L."/>
            <person name="Ma J."/>
        </authorList>
    </citation>
    <scope>NUCLEOTIDE SEQUENCE [LARGE SCALE GENOMIC DNA]</scope>
    <source>
        <strain evidence="11">KCTC 62164</strain>
    </source>
</reference>
<dbReference type="Proteomes" id="UP001595444">
    <property type="component" value="Unassembled WGS sequence"/>
</dbReference>
<dbReference type="InterPro" id="IPR000109">
    <property type="entry name" value="POT_fam"/>
</dbReference>
<organism evidence="10 11">
    <name type="scientific">Kordiimonas pumila</name>
    <dbReference type="NCBI Taxonomy" id="2161677"/>
    <lineage>
        <taxon>Bacteria</taxon>
        <taxon>Pseudomonadati</taxon>
        <taxon>Pseudomonadota</taxon>
        <taxon>Alphaproteobacteria</taxon>
        <taxon>Kordiimonadales</taxon>
        <taxon>Kordiimonadaceae</taxon>
        <taxon>Kordiimonas</taxon>
    </lineage>
</organism>
<dbReference type="PANTHER" id="PTHR11654">
    <property type="entry name" value="OLIGOPEPTIDE TRANSPORTER-RELATED"/>
    <property type="match status" value="1"/>
</dbReference>
<evidence type="ECO:0000256" key="4">
    <source>
        <dbReference type="ARBA" id="ARBA00022856"/>
    </source>
</evidence>
<dbReference type="InterPro" id="IPR020846">
    <property type="entry name" value="MFS_dom"/>
</dbReference>
<dbReference type="InterPro" id="IPR005279">
    <property type="entry name" value="Dipep/tripep_permease"/>
</dbReference>
<dbReference type="PROSITE" id="PS01023">
    <property type="entry name" value="PTR2_2"/>
    <property type="match status" value="1"/>
</dbReference>
<feature type="transmembrane region" description="Helical" evidence="8">
    <location>
        <begin position="90"/>
        <end position="107"/>
    </location>
</feature>
<evidence type="ECO:0000256" key="1">
    <source>
        <dbReference type="ARBA" id="ARBA00004141"/>
    </source>
</evidence>
<keyword evidence="5 8" id="KW-1133">Transmembrane helix</keyword>
<feature type="transmembrane region" description="Helical" evidence="8">
    <location>
        <begin position="60"/>
        <end position="81"/>
    </location>
</feature>
<dbReference type="PROSITE" id="PS50850">
    <property type="entry name" value="MFS"/>
    <property type="match status" value="1"/>
</dbReference>
<dbReference type="InterPro" id="IPR036259">
    <property type="entry name" value="MFS_trans_sf"/>
</dbReference>
<keyword evidence="11" id="KW-1185">Reference proteome</keyword>
<feature type="transmembrane region" description="Helical" evidence="8">
    <location>
        <begin position="127"/>
        <end position="155"/>
    </location>
</feature>
<evidence type="ECO:0000256" key="5">
    <source>
        <dbReference type="ARBA" id="ARBA00022989"/>
    </source>
</evidence>
<feature type="transmembrane region" description="Helical" evidence="8">
    <location>
        <begin position="296"/>
        <end position="313"/>
    </location>
</feature>
<feature type="transmembrane region" description="Helical" evidence="8">
    <location>
        <begin position="35"/>
        <end position="54"/>
    </location>
</feature>
<name>A0ABV7D6B8_9PROT</name>
<proteinExistence type="inferred from homology"/>
<dbReference type="EMBL" id="JBHRSL010000010">
    <property type="protein sequence ID" value="MFC3052486.1"/>
    <property type="molecule type" value="Genomic_DNA"/>
</dbReference>
<evidence type="ECO:0000256" key="8">
    <source>
        <dbReference type="SAM" id="Phobius"/>
    </source>
</evidence>
<evidence type="ECO:0000313" key="11">
    <source>
        <dbReference type="Proteomes" id="UP001595444"/>
    </source>
</evidence>
<accession>A0ABV7D6B8</accession>
<feature type="transmembrane region" description="Helical" evidence="8">
    <location>
        <begin position="243"/>
        <end position="259"/>
    </location>
</feature>
<evidence type="ECO:0000256" key="2">
    <source>
        <dbReference type="ARBA" id="ARBA00005982"/>
    </source>
</evidence>
<feature type="transmembrane region" description="Helical" evidence="8">
    <location>
        <begin position="193"/>
        <end position="212"/>
    </location>
</feature>
<dbReference type="NCBIfam" id="TIGR00924">
    <property type="entry name" value="yjdL_sub1_fam"/>
    <property type="match status" value="1"/>
</dbReference>
<feature type="transmembrane region" description="Helical" evidence="8">
    <location>
        <begin position="439"/>
        <end position="464"/>
    </location>
</feature>
<keyword evidence="4" id="KW-0571">Peptide transport</keyword>
<dbReference type="CDD" id="cd17346">
    <property type="entry name" value="MFS_DtpA_like"/>
    <property type="match status" value="1"/>
</dbReference>
<feature type="transmembrane region" description="Helical" evidence="8">
    <location>
        <begin position="405"/>
        <end position="427"/>
    </location>
</feature>
<dbReference type="InterPro" id="IPR018456">
    <property type="entry name" value="PTR2_symporter_CS"/>
</dbReference>
<sequence>MTTNDVSTIGSQEREFLGHPIGLTICFLTEMWERFSYYGMRALLILFLTKHFLFSAGEASLIYGAYTGLVYLLPVLGGYLADRYLGSRKAVTFGAILLVLGHISLAFEGPQAVLDGDMVVRSEAHLSIFFLSLALIITGVGFLKANISTIVGALYGPTDPRRDGGFTIFYMGINVGSFLATLIVAGVGEKYGWGYGFGIAGIGMLLGLVVFLKGQSLLDGRADPPNPEELTERIFLGLSREHVIYIVGVLLVGVMWWLVQNQKVVGNLLGGSGLLMVAIVLVYGFIKCTNVERERLMVATILIVFQVVFWALFEQQGSSLTLLADQQFDLDLGIFSVAASQVQTMNPLFIIVFAPIFAWAWLWLSKRGWEPSTPAKFAIAMFLVGIGYILFAYGMGLTDGPGKSFFWLFIIYLFMTLAELCLSPVGLSMITKLSVARLVGMMMGMWFLFTAFANYVAGFISSLTGDSAHGANSAELDVTATIDLFHSVGVFALGVGVVLLVLTPIMRKWMHGVH</sequence>
<keyword evidence="4" id="KW-0653">Protein transport</keyword>
<evidence type="ECO:0000256" key="3">
    <source>
        <dbReference type="ARBA" id="ARBA00022692"/>
    </source>
</evidence>
<feature type="transmembrane region" description="Helical" evidence="8">
    <location>
        <begin position="167"/>
        <end position="187"/>
    </location>
</feature>
<keyword evidence="6 8" id="KW-0472">Membrane</keyword>
<dbReference type="PROSITE" id="PS01022">
    <property type="entry name" value="PTR2_1"/>
    <property type="match status" value="1"/>
</dbReference>
<feature type="transmembrane region" description="Helical" evidence="8">
    <location>
        <begin position="484"/>
        <end position="502"/>
    </location>
</feature>
<evidence type="ECO:0000256" key="7">
    <source>
        <dbReference type="RuleBase" id="RU003755"/>
    </source>
</evidence>
<dbReference type="Pfam" id="PF00854">
    <property type="entry name" value="PTR2"/>
    <property type="match status" value="1"/>
</dbReference>
<evidence type="ECO:0000259" key="9">
    <source>
        <dbReference type="PROSITE" id="PS50850"/>
    </source>
</evidence>
<comment type="subcellular location">
    <subcellularLocation>
        <location evidence="1 7">Membrane</location>
        <topology evidence="1 7">Multi-pass membrane protein</topology>
    </subcellularLocation>
</comment>
<dbReference type="SUPFAM" id="SSF103473">
    <property type="entry name" value="MFS general substrate transporter"/>
    <property type="match status" value="1"/>
</dbReference>
<protein>
    <submittedName>
        <fullName evidence="10">Peptide MFS transporter</fullName>
    </submittedName>
</protein>
<feature type="transmembrane region" description="Helical" evidence="8">
    <location>
        <begin position="265"/>
        <end position="284"/>
    </location>
</feature>
<feature type="domain" description="Major facilitator superfamily (MFS) profile" evidence="9">
    <location>
        <begin position="1"/>
        <end position="507"/>
    </location>
</feature>
<keyword evidence="7" id="KW-0813">Transport</keyword>